<keyword evidence="1" id="KW-0812">Transmembrane</keyword>
<keyword evidence="1" id="KW-1133">Transmembrane helix</keyword>
<evidence type="ECO:0000313" key="2">
    <source>
        <dbReference type="EMBL" id="DAE25233.1"/>
    </source>
</evidence>
<accession>A0A8S5R2C2</accession>
<organism evidence="2">
    <name type="scientific">Siphoviridae sp. ctWWc42</name>
    <dbReference type="NCBI Taxonomy" id="2826361"/>
    <lineage>
        <taxon>Viruses</taxon>
        <taxon>Duplodnaviria</taxon>
        <taxon>Heunggongvirae</taxon>
        <taxon>Uroviricota</taxon>
        <taxon>Caudoviricetes</taxon>
    </lineage>
</organism>
<protein>
    <submittedName>
        <fullName evidence="2">Uncharacterized protein</fullName>
    </submittedName>
</protein>
<evidence type="ECO:0000256" key="1">
    <source>
        <dbReference type="SAM" id="Phobius"/>
    </source>
</evidence>
<sequence>MVTNAIYIIERSSKLKSVAYFLAGAWLGMFFATVFYDESRSKE</sequence>
<reference evidence="2" key="1">
    <citation type="journal article" date="2021" name="Proc. Natl. Acad. Sci. U.S.A.">
        <title>A Catalog of Tens of Thousands of Viruses from Human Metagenomes Reveals Hidden Associations with Chronic Diseases.</title>
        <authorList>
            <person name="Tisza M.J."/>
            <person name="Buck C.B."/>
        </authorList>
    </citation>
    <scope>NUCLEOTIDE SEQUENCE</scope>
    <source>
        <strain evidence="2">CtWWc42</strain>
    </source>
</reference>
<feature type="transmembrane region" description="Helical" evidence="1">
    <location>
        <begin position="18"/>
        <end position="36"/>
    </location>
</feature>
<dbReference type="EMBL" id="BK015795">
    <property type="protein sequence ID" value="DAE25233.1"/>
    <property type="molecule type" value="Genomic_DNA"/>
</dbReference>
<keyword evidence="1" id="KW-0472">Membrane</keyword>
<name>A0A8S5R2C2_9CAUD</name>
<proteinExistence type="predicted"/>